<keyword evidence="4" id="KW-1185">Reference proteome</keyword>
<dbReference type="InterPro" id="IPR041698">
    <property type="entry name" value="Methyltransf_25"/>
</dbReference>
<dbReference type="InterPro" id="IPR029063">
    <property type="entry name" value="SAM-dependent_MTases_sf"/>
</dbReference>
<dbReference type="Proteomes" id="UP000031572">
    <property type="component" value="Unassembled WGS sequence"/>
</dbReference>
<keyword evidence="1 3" id="KW-0808">Transferase</keyword>
<dbReference type="AlphaFoldDB" id="A0A0C2BF22"/>
<name>A0A0C2BF22_9BURK</name>
<dbReference type="OrthoDB" id="9816564at2"/>
<protein>
    <submittedName>
        <fullName evidence="3">Methyltransferase type 11</fullName>
    </submittedName>
</protein>
<dbReference type="SUPFAM" id="SSF53335">
    <property type="entry name" value="S-adenosyl-L-methionine-dependent methyltransferases"/>
    <property type="match status" value="1"/>
</dbReference>
<evidence type="ECO:0000259" key="2">
    <source>
        <dbReference type="Pfam" id="PF13649"/>
    </source>
</evidence>
<accession>A0A0C2BF22</accession>
<dbReference type="EMBL" id="JWJG01000028">
    <property type="protein sequence ID" value="KIF79830.1"/>
    <property type="molecule type" value="Genomic_DNA"/>
</dbReference>
<dbReference type="Pfam" id="PF13649">
    <property type="entry name" value="Methyltransf_25"/>
    <property type="match status" value="1"/>
</dbReference>
<keyword evidence="3" id="KW-0489">Methyltransferase</keyword>
<dbReference type="GO" id="GO:0008168">
    <property type="term" value="F:methyltransferase activity"/>
    <property type="evidence" value="ECO:0007669"/>
    <property type="project" value="UniProtKB-KW"/>
</dbReference>
<gene>
    <name evidence="3" type="ORF">TSA66_01670</name>
</gene>
<reference evidence="3 4" key="1">
    <citation type="submission" date="2014-12" db="EMBL/GenBank/DDBJ databases">
        <title>Denitrispirillum autotrophicum gen. nov., sp. nov., Denitrifying, Facultatively Autotrophic Bacteria Isolated from Rice Paddy Soil.</title>
        <authorList>
            <person name="Ishii S."/>
            <person name="Ashida N."/>
            <person name="Ohno H."/>
            <person name="Otsuka S."/>
            <person name="Yokota A."/>
            <person name="Senoo K."/>
        </authorList>
    </citation>
    <scope>NUCLEOTIDE SEQUENCE [LARGE SCALE GENOMIC DNA]</scope>
    <source>
        <strain evidence="3 4">TSA66</strain>
    </source>
</reference>
<dbReference type="PANTHER" id="PTHR43861">
    <property type="entry name" value="TRANS-ACONITATE 2-METHYLTRANSFERASE-RELATED"/>
    <property type="match status" value="1"/>
</dbReference>
<evidence type="ECO:0000256" key="1">
    <source>
        <dbReference type="ARBA" id="ARBA00022679"/>
    </source>
</evidence>
<dbReference type="GO" id="GO:0032259">
    <property type="term" value="P:methylation"/>
    <property type="evidence" value="ECO:0007669"/>
    <property type="project" value="UniProtKB-KW"/>
</dbReference>
<proteinExistence type="predicted"/>
<dbReference type="STRING" id="709839.TSA66_01670"/>
<organism evidence="3 4">
    <name type="scientific">Noviherbaspirillum autotrophicum</name>
    <dbReference type="NCBI Taxonomy" id="709839"/>
    <lineage>
        <taxon>Bacteria</taxon>
        <taxon>Pseudomonadati</taxon>
        <taxon>Pseudomonadota</taxon>
        <taxon>Betaproteobacteria</taxon>
        <taxon>Burkholderiales</taxon>
        <taxon>Oxalobacteraceae</taxon>
        <taxon>Noviherbaspirillum</taxon>
    </lineage>
</organism>
<dbReference type="CDD" id="cd02440">
    <property type="entry name" value="AdoMet_MTases"/>
    <property type="match status" value="1"/>
</dbReference>
<sequence length="200" mass="22022">MNRDSYNKIAREWSDARRDFFGRERAYLNSVLEAAPAGAAILDLGCGTGRPMAEYAVYRGYCIIGVDQSESLLDLAKARLPQQHWILSPIETVEIGNGYAGAIIWDSLFHIQRSEHESILRKVVDGLPPGGRLMLTVGGSAHPPFSDVMFGQPFFYDSNTPAETEQILRGLGCRLVLAEFMNVPDGAADKGRYAIVAEKT</sequence>
<evidence type="ECO:0000313" key="4">
    <source>
        <dbReference type="Proteomes" id="UP000031572"/>
    </source>
</evidence>
<feature type="domain" description="Methyltransferase" evidence="2">
    <location>
        <begin position="41"/>
        <end position="131"/>
    </location>
</feature>
<dbReference type="Gene3D" id="3.40.50.150">
    <property type="entry name" value="Vaccinia Virus protein VP39"/>
    <property type="match status" value="1"/>
</dbReference>
<comment type="caution">
    <text evidence="3">The sequence shown here is derived from an EMBL/GenBank/DDBJ whole genome shotgun (WGS) entry which is preliminary data.</text>
</comment>
<dbReference type="RefSeq" id="WP_040038741.1">
    <property type="nucleotide sequence ID" value="NZ_JWJG01000028.1"/>
</dbReference>
<evidence type="ECO:0000313" key="3">
    <source>
        <dbReference type="EMBL" id="KIF79830.1"/>
    </source>
</evidence>